<accession>A0AAJ2ESU1</accession>
<proteinExistence type="predicted"/>
<protein>
    <recommendedName>
        <fullName evidence="3">GP-PDE domain-containing protein</fullName>
    </recommendedName>
</protein>
<dbReference type="Proteomes" id="UP001255601">
    <property type="component" value="Unassembled WGS sequence"/>
</dbReference>
<dbReference type="AlphaFoldDB" id="A0AAJ2ESU1"/>
<comment type="caution">
    <text evidence="1">The sequence shown here is derived from an EMBL/GenBank/DDBJ whole genome shotgun (WGS) entry which is preliminary data.</text>
</comment>
<reference evidence="1" key="1">
    <citation type="submission" date="2023-08" db="EMBL/GenBank/DDBJ databases">
        <title>Functional and genomic diversity of the sorghum phyllosphere microbiome.</title>
        <authorList>
            <person name="Shade A."/>
        </authorList>
    </citation>
    <scope>NUCLEOTIDE SEQUENCE</scope>
    <source>
        <strain evidence="1">SORGH_AS_0974</strain>
    </source>
</reference>
<dbReference type="InterPro" id="IPR017946">
    <property type="entry name" value="PLC-like_Pdiesterase_TIM-brl"/>
</dbReference>
<evidence type="ECO:0008006" key="3">
    <source>
        <dbReference type="Google" id="ProtNLM"/>
    </source>
</evidence>
<dbReference type="SUPFAM" id="SSF51695">
    <property type="entry name" value="PLC-like phosphodiesterases"/>
    <property type="match status" value="1"/>
</dbReference>
<evidence type="ECO:0000313" key="2">
    <source>
        <dbReference type="Proteomes" id="UP001255601"/>
    </source>
</evidence>
<dbReference type="GO" id="GO:0008081">
    <property type="term" value="F:phosphoric diester hydrolase activity"/>
    <property type="evidence" value="ECO:0007669"/>
    <property type="project" value="InterPro"/>
</dbReference>
<evidence type="ECO:0000313" key="1">
    <source>
        <dbReference type="EMBL" id="MDR6101843.1"/>
    </source>
</evidence>
<dbReference type="GO" id="GO:0006629">
    <property type="term" value="P:lipid metabolic process"/>
    <property type="evidence" value="ECO:0007669"/>
    <property type="project" value="InterPro"/>
</dbReference>
<name>A0AAJ2ESU1_9HYPH</name>
<organism evidence="1 2">
    <name type="scientific">Agrobacterium larrymoorei</name>
    <dbReference type="NCBI Taxonomy" id="160699"/>
    <lineage>
        <taxon>Bacteria</taxon>
        <taxon>Pseudomonadati</taxon>
        <taxon>Pseudomonadota</taxon>
        <taxon>Alphaproteobacteria</taxon>
        <taxon>Hyphomicrobiales</taxon>
        <taxon>Rhizobiaceae</taxon>
        <taxon>Rhizobium/Agrobacterium group</taxon>
        <taxon>Agrobacterium</taxon>
    </lineage>
</organism>
<sequence>MNWGYGILEVDVAVDREENLLVIHDKNGFRQTQGQHLWRDVRFDELADGLKRYVWRKIENGQYTVEALETSFFVRSLDDYIAHTVAKYPGATLLLDCRDNDPIPTIRHLSNRPELFKKVIVQIYDFGFSSGYDFVRRIEASGAAPGWQNIHLVISPHPDGISKLPDIDENDPLNANATLTAVWQWANSFENLGLKIFGADVPQTGFHKHYDPFTRTVSHDHFPDERLNFQERLAVFYDWVLHQFAIEYKRRHPRRLLIAPASTYTVGVAGDLLRSAFHTGMLTALDPDDLRHRMFLDASLPQTVFECGADAAISDRPHDAVAYLSNGRRLKAPEGYRYPPNEVGDFGLPQFRREIGRKDQPHGCYPEPIAV</sequence>
<gene>
    <name evidence="1" type="ORF">QE369_002040</name>
</gene>
<dbReference type="EMBL" id="JAVIZC010000002">
    <property type="protein sequence ID" value="MDR6101843.1"/>
    <property type="molecule type" value="Genomic_DNA"/>
</dbReference>